<comment type="similarity">
    <text evidence="1">Belongs to the AHA1 family.</text>
</comment>
<dbReference type="EMBL" id="VLKT01000025">
    <property type="protein sequence ID" value="TWI33546.1"/>
    <property type="molecule type" value="Genomic_DNA"/>
</dbReference>
<name>A0A562NP93_9HYPH</name>
<dbReference type="RefSeq" id="WP_145720124.1">
    <property type="nucleotide sequence ID" value="NZ_BSPF01000126.1"/>
</dbReference>
<dbReference type="SUPFAM" id="SSF55961">
    <property type="entry name" value="Bet v1-like"/>
    <property type="match status" value="1"/>
</dbReference>
<dbReference type="Pfam" id="PF08327">
    <property type="entry name" value="AHSA1"/>
    <property type="match status" value="1"/>
</dbReference>
<gene>
    <name evidence="3" type="ORF">IQ26_04055</name>
</gene>
<dbReference type="InterPro" id="IPR023393">
    <property type="entry name" value="START-like_dom_sf"/>
</dbReference>
<dbReference type="OrthoDB" id="9805228at2"/>
<protein>
    <submittedName>
        <fullName evidence="3">Uncharacterized protein YndB with AHSA1/START domain</fullName>
    </submittedName>
</protein>
<feature type="domain" description="Activator of Hsp90 ATPase homologue 1/2-like C-terminal" evidence="2">
    <location>
        <begin position="14"/>
        <end position="152"/>
    </location>
</feature>
<evidence type="ECO:0000313" key="4">
    <source>
        <dbReference type="Proteomes" id="UP000317122"/>
    </source>
</evidence>
<dbReference type="Proteomes" id="UP000317122">
    <property type="component" value="Unassembled WGS sequence"/>
</dbReference>
<evidence type="ECO:0000256" key="1">
    <source>
        <dbReference type="ARBA" id="ARBA00006817"/>
    </source>
</evidence>
<reference evidence="3 4" key="1">
    <citation type="journal article" date="2015" name="Stand. Genomic Sci.">
        <title>Genomic Encyclopedia of Bacterial and Archaeal Type Strains, Phase III: the genomes of soil and plant-associated and newly described type strains.</title>
        <authorList>
            <person name="Whitman W.B."/>
            <person name="Woyke T."/>
            <person name="Klenk H.P."/>
            <person name="Zhou Y."/>
            <person name="Lilburn T.G."/>
            <person name="Beck B.J."/>
            <person name="De Vos P."/>
            <person name="Vandamme P."/>
            <person name="Eisen J.A."/>
            <person name="Garrity G."/>
            <person name="Hugenholtz P."/>
            <person name="Kyrpides N.C."/>
        </authorList>
    </citation>
    <scope>NUCLEOTIDE SEQUENCE [LARGE SCALE GENOMIC DNA]</scope>
    <source>
        <strain evidence="3 4">CGMCC 1.2546</strain>
    </source>
</reference>
<comment type="caution">
    <text evidence="3">The sequence shown here is derived from an EMBL/GenBank/DDBJ whole genome shotgun (WGS) entry which is preliminary data.</text>
</comment>
<evidence type="ECO:0000313" key="3">
    <source>
        <dbReference type="EMBL" id="TWI33546.1"/>
    </source>
</evidence>
<accession>A0A562NP93</accession>
<keyword evidence="4" id="KW-1185">Reference proteome</keyword>
<sequence length="160" mass="18118">MNDARRLTLTRSFDAPCAEVYRLWTEPALVSQWWGIQGSTVQLCELDVRVGGRWRIYMQTASGKLYPNAGEYIEVIPNSRLVYSDEPDPSIAEWHGDIPGRIQHTVRFDQLDLATLVTLDVTFASAADRRRLVGFGMDKGLEQGLDRLTQLLTRLLPVDP</sequence>
<organism evidence="3 4">
    <name type="scientific">Mesorhizobium tianshanense</name>
    <dbReference type="NCBI Taxonomy" id="39844"/>
    <lineage>
        <taxon>Bacteria</taxon>
        <taxon>Pseudomonadati</taxon>
        <taxon>Pseudomonadota</taxon>
        <taxon>Alphaproteobacteria</taxon>
        <taxon>Hyphomicrobiales</taxon>
        <taxon>Phyllobacteriaceae</taxon>
        <taxon>Mesorhizobium</taxon>
    </lineage>
</organism>
<dbReference type="AlphaFoldDB" id="A0A562NP93"/>
<dbReference type="InterPro" id="IPR013538">
    <property type="entry name" value="ASHA1/2-like_C"/>
</dbReference>
<proteinExistence type="inferred from homology"/>
<evidence type="ECO:0000259" key="2">
    <source>
        <dbReference type="Pfam" id="PF08327"/>
    </source>
</evidence>
<dbReference type="Gene3D" id="3.30.530.20">
    <property type="match status" value="1"/>
</dbReference>